<gene>
    <name evidence="11" type="ORF">IZO911_LOCUS19992</name>
    <name evidence="12" type="ORF">JYZ213_LOCUS18410</name>
    <name evidence="15" type="ORF">KXQ929_LOCUS29728</name>
    <name evidence="14" type="ORF">OKA104_LOCUS25419</name>
    <name evidence="13" type="ORF">VCS650_LOCUS18874</name>
</gene>
<evidence type="ECO:0000256" key="7">
    <source>
        <dbReference type="ARBA" id="ARBA00023170"/>
    </source>
</evidence>
<feature type="domain" description="G-protein coupled receptors family 1 profile" evidence="10">
    <location>
        <begin position="53"/>
        <end position="307"/>
    </location>
</feature>
<keyword evidence="7" id="KW-0675">Receptor</keyword>
<name>A0A819J2K0_9BILA</name>
<feature type="transmembrane region" description="Helical" evidence="9">
    <location>
        <begin position="156"/>
        <end position="177"/>
    </location>
</feature>
<evidence type="ECO:0000256" key="8">
    <source>
        <dbReference type="ARBA" id="ARBA00023224"/>
    </source>
</evidence>
<proteinExistence type="predicted"/>
<dbReference type="OrthoDB" id="10017513at2759"/>
<evidence type="ECO:0000313" key="12">
    <source>
        <dbReference type="EMBL" id="CAF1046048.1"/>
    </source>
</evidence>
<evidence type="ECO:0000256" key="5">
    <source>
        <dbReference type="ARBA" id="ARBA00023040"/>
    </source>
</evidence>
<dbReference type="PROSITE" id="PS50262">
    <property type="entry name" value="G_PROTEIN_RECEP_F1_2"/>
    <property type="match status" value="1"/>
</dbReference>
<evidence type="ECO:0000256" key="2">
    <source>
        <dbReference type="ARBA" id="ARBA00022475"/>
    </source>
</evidence>
<feature type="transmembrane region" description="Helical" evidence="9">
    <location>
        <begin position="197"/>
        <end position="219"/>
    </location>
</feature>
<evidence type="ECO:0000256" key="9">
    <source>
        <dbReference type="SAM" id="Phobius"/>
    </source>
</evidence>
<evidence type="ECO:0000256" key="3">
    <source>
        <dbReference type="ARBA" id="ARBA00022692"/>
    </source>
</evidence>
<keyword evidence="2" id="KW-1003">Cell membrane</keyword>
<keyword evidence="6 9" id="KW-0472">Membrane</keyword>
<reference evidence="14" key="1">
    <citation type="submission" date="2021-02" db="EMBL/GenBank/DDBJ databases">
        <authorList>
            <person name="Nowell W R."/>
        </authorList>
    </citation>
    <scope>NUCLEOTIDE SEQUENCE</scope>
</reference>
<evidence type="ECO:0000313" key="14">
    <source>
        <dbReference type="EMBL" id="CAF3923676.1"/>
    </source>
</evidence>
<feature type="transmembrane region" description="Helical" evidence="9">
    <location>
        <begin position="38"/>
        <end position="59"/>
    </location>
</feature>
<keyword evidence="8" id="KW-0807">Transducer</keyword>
<feature type="transmembrane region" description="Helical" evidence="9">
    <location>
        <begin position="71"/>
        <end position="94"/>
    </location>
</feature>
<accession>A0A819J2K0</accession>
<feature type="transmembrane region" description="Helical" evidence="9">
    <location>
        <begin position="280"/>
        <end position="298"/>
    </location>
</feature>
<evidence type="ECO:0000313" key="16">
    <source>
        <dbReference type="Proteomes" id="UP000663881"/>
    </source>
</evidence>
<comment type="caution">
    <text evidence="14">The sequence shown here is derived from an EMBL/GenBank/DDBJ whole genome shotgun (WGS) entry which is preliminary data.</text>
</comment>
<keyword evidence="5" id="KW-0297">G-protein coupled receptor</keyword>
<dbReference type="InterPro" id="IPR017452">
    <property type="entry name" value="GPCR_Rhodpsn_7TM"/>
</dbReference>
<evidence type="ECO:0000313" key="13">
    <source>
        <dbReference type="EMBL" id="CAF1078437.1"/>
    </source>
</evidence>
<organism evidence="14 16">
    <name type="scientific">Adineta steineri</name>
    <dbReference type="NCBI Taxonomy" id="433720"/>
    <lineage>
        <taxon>Eukaryota</taxon>
        <taxon>Metazoa</taxon>
        <taxon>Spiralia</taxon>
        <taxon>Gnathifera</taxon>
        <taxon>Rotifera</taxon>
        <taxon>Eurotatoria</taxon>
        <taxon>Bdelloidea</taxon>
        <taxon>Adinetida</taxon>
        <taxon>Adinetidae</taxon>
        <taxon>Adineta</taxon>
    </lineage>
</organism>
<dbReference type="EMBL" id="CAJOAY010002129">
    <property type="protein sequence ID" value="CAF3923676.1"/>
    <property type="molecule type" value="Genomic_DNA"/>
</dbReference>
<dbReference type="EMBL" id="CAJNOG010000179">
    <property type="protein sequence ID" value="CAF1046048.1"/>
    <property type="molecule type" value="Genomic_DNA"/>
</dbReference>
<feature type="transmembrane region" description="Helical" evidence="9">
    <location>
        <begin position="244"/>
        <end position="268"/>
    </location>
</feature>
<dbReference type="AlphaFoldDB" id="A0A819J2K0"/>
<feature type="transmembrane region" description="Helical" evidence="9">
    <location>
        <begin position="114"/>
        <end position="135"/>
    </location>
</feature>
<evidence type="ECO:0000256" key="6">
    <source>
        <dbReference type="ARBA" id="ARBA00023136"/>
    </source>
</evidence>
<protein>
    <recommendedName>
        <fullName evidence="10">G-protein coupled receptors family 1 profile domain-containing protein</fullName>
    </recommendedName>
</protein>
<evidence type="ECO:0000259" key="10">
    <source>
        <dbReference type="PROSITE" id="PS50262"/>
    </source>
</evidence>
<dbReference type="EMBL" id="CAJOBB010003121">
    <property type="protein sequence ID" value="CAF4021848.1"/>
    <property type="molecule type" value="Genomic_DNA"/>
</dbReference>
<dbReference type="GO" id="GO:0004930">
    <property type="term" value="F:G protein-coupled receptor activity"/>
    <property type="evidence" value="ECO:0007669"/>
    <property type="project" value="UniProtKB-KW"/>
</dbReference>
<sequence>MSTEQISKMIDNNITTTVDLIQISKSVSDDLNFISQNILVYLPLLFLIFGLIGFIGNVFTYLQPQLRSNTCCIYSLCGSFIDIINLCINSFPTFLSAKYGIYIPWYLSSALCKFNIFILVFLPHLSINFLCMAIIDRFAITCDHRSSFRRITQLRIVPWMIGLTVLTSGLFSLYAPINYDLMYGYLCISIQPMLTSISYIVLIGLVSPIIMITFVLLTYRNVRRSRGRVGDAAQRNRPNLRNQFIVTIFAQIVVTTFIALQWIILFLYFTFAPIYTETAVDLSIIFFVFGLSNNLYYLNNVKAFYISILTSRVFRKTFISGLNNLYRRYIRHQMNASTVNTFTQTRI</sequence>
<dbReference type="Proteomes" id="UP000663845">
    <property type="component" value="Unassembled WGS sequence"/>
</dbReference>
<evidence type="ECO:0000313" key="11">
    <source>
        <dbReference type="EMBL" id="CAF1044733.1"/>
    </source>
</evidence>
<dbReference type="Proteomes" id="UP000663868">
    <property type="component" value="Unassembled WGS sequence"/>
</dbReference>
<evidence type="ECO:0000256" key="1">
    <source>
        <dbReference type="ARBA" id="ARBA00004651"/>
    </source>
</evidence>
<evidence type="ECO:0000256" key="4">
    <source>
        <dbReference type="ARBA" id="ARBA00022989"/>
    </source>
</evidence>
<dbReference type="GO" id="GO:0005886">
    <property type="term" value="C:plasma membrane"/>
    <property type="evidence" value="ECO:0007669"/>
    <property type="project" value="UniProtKB-SubCell"/>
</dbReference>
<evidence type="ECO:0000313" key="15">
    <source>
        <dbReference type="EMBL" id="CAF4021848.1"/>
    </source>
</evidence>
<dbReference type="PANTHER" id="PTHR24228">
    <property type="entry name" value="B2 BRADYKININ RECEPTOR/ANGIOTENSIN II RECEPTOR"/>
    <property type="match status" value="1"/>
</dbReference>
<dbReference type="SUPFAM" id="SSF81321">
    <property type="entry name" value="Family A G protein-coupled receptor-like"/>
    <property type="match status" value="1"/>
</dbReference>
<keyword evidence="4 9" id="KW-1133">Transmembrane helix</keyword>
<dbReference type="EMBL" id="CAJNON010000183">
    <property type="protein sequence ID" value="CAF1078437.1"/>
    <property type="molecule type" value="Genomic_DNA"/>
</dbReference>
<dbReference type="CDD" id="cd00637">
    <property type="entry name" value="7tm_classA_rhodopsin-like"/>
    <property type="match status" value="1"/>
</dbReference>
<dbReference type="PANTHER" id="PTHR24228:SF59">
    <property type="entry name" value="NEUROPEPTIDE RECEPTOR 15"/>
    <property type="match status" value="1"/>
</dbReference>
<dbReference type="Gene3D" id="1.20.1070.10">
    <property type="entry name" value="Rhodopsin 7-helix transmembrane proteins"/>
    <property type="match status" value="1"/>
</dbReference>
<dbReference type="Proteomes" id="UP000663891">
    <property type="component" value="Unassembled WGS sequence"/>
</dbReference>
<keyword evidence="3 9" id="KW-0812">Transmembrane</keyword>
<dbReference type="Proteomes" id="UP000663881">
    <property type="component" value="Unassembled WGS sequence"/>
</dbReference>
<dbReference type="EMBL" id="CAJNOE010000204">
    <property type="protein sequence ID" value="CAF1044733.1"/>
    <property type="molecule type" value="Genomic_DNA"/>
</dbReference>
<dbReference type="Proteomes" id="UP000663860">
    <property type="component" value="Unassembled WGS sequence"/>
</dbReference>
<comment type="subcellular location">
    <subcellularLocation>
        <location evidence="1">Cell membrane</location>
        <topology evidence="1">Multi-pass membrane protein</topology>
    </subcellularLocation>
</comment>